<dbReference type="EMBL" id="JAULJE010000017">
    <property type="protein sequence ID" value="KAK1332832.1"/>
    <property type="molecule type" value="Genomic_DNA"/>
</dbReference>
<gene>
    <name evidence="2" type="ORF">QTO34_006363</name>
</gene>
<feature type="compositionally biased region" description="Basic residues" evidence="1">
    <location>
        <begin position="143"/>
        <end position="161"/>
    </location>
</feature>
<feature type="compositionally biased region" description="Pro residues" evidence="1">
    <location>
        <begin position="92"/>
        <end position="132"/>
    </location>
</feature>
<feature type="compositionally biased region" description="Polar residues" evidence="1">
    <location>
        <begin position="302"/>
        <end position="314"/>
    </location>
</feature>
<feature type="compositionally biased region" description="Basic and acidic residues" evidence="1">
    <location>
        <begin position="248"/>
        <end position="292"/>
    </location>
</feature>
<dbReference type="AlphaFoldDB" id="A0AA40HL45"/>
<evidence type="ECO:0000313" key="2">
    <source>
        <dbReference type="EMBL" id="KAK1332832.1"/>
    </source>
</evidence>
<feature type="region of interest" description="Disordered" evidence="1">
    <location>
        <begin position="61"/>
        <end position="168"/>
    </location>
</feature>
<proteinExistence type="predicted"/>
<accession>A0AA40HL45</accession>
<dbReference type="Proteomes" id="UP001177744">
    <property type="component" value="Unassembled WGS sequence"/>
</dbReference>
<reference evidence="2" key="1">
    <citation type="submission" date="2023-06" db="EMBL/GenBank/DDBJ databases">
        <title>Reference genome for the Northern bat (Eptesicus nilssonii), a most northern bat species.</title>
        <authorList>
            <person name="Laine V.N."/>
            <person name="Pulliainen A.T."/>
            <person name="Lilley T.M."/>
        </authorList>
    </citation>
    <scope>NUCLEOTIDE SEQUENCE</scope>
    <source>
        <strain evidence="2">BLF_Eptnil</strain>
        <tissue evidence="2">Kidney</tissue>
    </source>
</reference>
<feature type="compositionally biased region" description="Basic residues" evidence="1">
    <location>
        <begin position="61"/>
        <end position="77"/>
    </location>
</feature>
<evidence type="ECO:0000313" key="3">
    <source>
        <dbReference type="Proteomes" id="UP001177744"/>
    </source>
</evidence>
<organism evidence="2 3">
    <name type="scientific">Cnephaeus nilssonii</name>
    <name type="common">Northern bat</name>
    <name type="synonym">Eptesicus nilssonii</name>
    <dbReference type="NCBI Taxonomy" id="3371016"/>
    <lineage>
        <taxon>Eukaryota</taxon>
        <taxon>Metazoa</taxon>
        <taxon>Chordata</taxon>
        <taxon>Craniata</taxon>
        <taxon>Vertebrata</taxon>
        <taxon>Euteleostomi</taxon>
        <taxon>Mammalia</taxon>
        <taxon>Eutheria</taxon>
        <taxon>Laurasiatheria</taxon>
        <taxon>Chiroptera</taxon>
        <taxon>Yangochiroptera</taxon>
        <taxon>Vespertilionidae</taxon>
        <taxon>Cnephaeus</taxon>
    </lineage>
</organism>
<keyword evidence="3" id="KW-1185">Reference proteome</keyword>
<protein>
    <submittedName>
        <fullName evidence="2">Uncharacterized protein</fullName>
    </submittedName>
</protein>
<comment type="caution">
    <text evidence="2">The sequence shown here is derived from an EMBL/GenBank/DDBJ whole genome shotgun (WGS) entry which is preliminary data.</text>
</comment>
<sequence>MESCQHKSGMSFVWSFWNQCKFSSHPWLRTINASLGANSGDEKHYYQPNKNRNFSGNRIDLRRKTRKRKKIEKRKSFRRVEINTKNMNTNLSPPPSPLLPSLPPSPLPPPLPSPPPFPPPLPSPPPLPPSPPVRLQKAAVRVTTKKKIQKKKRNKNKCTRKKNSDIGEKDKSMKRKLYEELFPYYYCNKEKRRLANGIILILAKNLGAITTVQRREDLKEMRGAGEAGAEMREAGEAEAEVIVVTSKENEEWNTRNDTRSHRTDIYRGGKMHRENSGDKHTRVTRENEEPRPPAKPRPPANQSKYANKPNQYGG</sequence>
<name>A0AA40HL45_CNENI</name>
<evidence type="ECO:0000256" key="1">
    <source>
        <dbReference type="SAM" id="MobiDB-lite"/>
    </source>
</evidence>
<feature type="region of interest" description="Disordered" evidence="1">
    <location>
        <begin position="248"/>
        <end position="314"/>
    </location>
</feature>